<evidence type="ECO:0000313" key="4">
    <source>
        <dbReference type="Proteomes" id="UP000672038"/>
    </source>
</evidence>
<keyword evidence="1" id="KW-0175">Coiled coil</keyword>
<feature type="transmembrane region" description="Helical" evidence="2">
    <location>
        <begin position="15"/>
        <end position="36"/>
    </location>
</feature>
<proteinExistence type="predicted"/>
<dbReference type="EMBL" id="CP054393">
    <property type="protein sequence ID" value="QTX02819.1"/>
    <property type="molecule type" value="Genomic_DNA"/>
</dbReference>
<dbReference type="KEGG" id="pluf:LFWB_2490"/>
<keyword evidence="4" id="KW-1185">Reference proteome</keyword>
<accession>A0A975FJ30</accession>
<keyword evidence="2" id="KW-0812">Transmembrane</keyword>
<evidence type="ECO:0000256" key="2">
    <source>
        <dbReference type="SAM" id="Phobius"/>
    </source>
</evidence>
<protein>
    <recommendedName>
        <fullName evidence="5">Immunodominant membrane protein</fullName>
    </recommendedName>
</protein>
<evidence type="ECO:0000256" key="1">
    <source>
        <dbReference type="SAM" id="Coils"/>
    </source>
</evidence>
<name>A0A975FJ30_LOWBP</name>
<evidence type="ECO:0008006" key="5">
    <source>
        <dbReference type="Google" id="ProtNLM"/>
    </source>
</evidence>
<dbReference type="RefSeq" id="WP_210954864.1">
    <property type="nucleotide sequence ID" value="NZ_CP054393.1"/>
</dbReference>
<feature type="coiled-coil region" evidence="1">
    <location>
        <begin position="107"/>
        <end position="158"/>
    </location>
</feature>
<gene>
    <name evidence="3" type="ORF">LFWB_2490</name>
</gene>
<keyword evidence="2" id="KW-1133">Transmembrane helix</keyword>
<sequence>MQQRESFLKTKNGKIVVGIVVTLVLVALGVLGYMFINSDKMANYKAKVKKMSEVVFTDADYADSDKSKADKLVKQYTEDLFDTSKEDYKQVIVKFNKDKEEAKKIDAKKVEDVKKALTALKDEAQKDGVTVNNLKTKHTALKAALKELHKELEEKTKK</sequence>
<reference evidence="3" key="1">
    <citation type="submission" date="2020-06" db="EMBL/GenBank/DDBJ databases">
        <title>Complete genome sequence of Candidatus Phytoplasma luffae NCHU2019.</title>
        <authorList>
            <person name="Cho S.-T."/>
            <person name="Tan C.-M."/>
            <person name="Li J.-R."/>
            <person name="Chien Y.-Y."/>
            <person name="Chiu Y.-C."/>
            <person name="Yang J.-Y."/>
            <person name="Kuo C.-H."/>
        </authorList>
    </citation>
    <scope>NUCLEOTIDE SEQUENCE</scope>
    <source>
        <strain evidence="3">NCHU2019</strain>
    </source>
</reference>
<dbReference type="Proteomes" id="UP000672038">
    <property type="component" value="Chromosome"/>
</dbReference>
<evidence type="ECO:0000313" key="3">
    <source>
        <dbReference type="EMBL" id="QTX02819.1"/>
    </source>
</evidence>
<keyword evidence="2" id="KW-0472">Membrane</keyword>
<organism evidence="3 4">
    <name type="scientific">Loofah witches'-broom phytoplasma</name>
    <dbReference type="NCBI Taxonomy" id="35773"/>
    <lineage>
        <taxon>Bacteria</taxon>
        <taxon>Bacillati</taxon>
        <taxon>Mycoplasmatota</taxon>
        <taxon>Mollicutes</taxon>
        <taxon>Acholeplasmatales</taxon>
        <taxon>Acholeplasmataceae</taxon>
        <taxon>Candidatus Phytoplasma</taxon>
        <taxon>16SrVIII (Loofah witches'-broom group)</taxon>
    </lineage>
</organism>
<dbReference type="AlphaFoldDB" id="A0A975FJ30"/>